<comment type="caution">
    <text evidence="2">The sequence shown here is derived from an EMBL/GenBank/DDBJ whole genome shotgun (WGS) entry which is preliminary data.</text>
</comment>
<evidence type="ECO:0000313" key="2">
    <source>
        <dbReference type="EMBL" id="KAK9810644.1"/>
    </source>
</evidence>
<proteinExistence type="predicted"/>
<accession>A0AAW1PRV5</accession>
<organism evidence="2 3">
    <name type="scientific">Symbiochloris irregularis</name>
    <dbReference type="NCBI Taxonomy" id="706552"/>
    <lineage>
        <taxon>Eukaryota</taxon>
        <taxon>Viridiplantae</taxon>
        <taxon>Chlorophyta</taxon>
        <taxon>core chlorophytes</taxon>
        <taxon>Trebouxiophyceae</taxon>
        <taxon>Trebouxiales</taxon>
        <taxon>Trebouxiaceae</taxon>
        <taxon>Symbiochloris</taxon>
    </lineage>
</organism>
<dbReference type="EMBL" id="JALJOQ010000015">
    <property type="protein sequence ID" value="KAK9810644.1"/>
    <property type="molecule type" value="Genomic_DNA"/>
</dbReference>
<dbReference type="PROSITE" id="PS50896">
    <property type="entry name" value="LISH"/>
    <property type="match status" value="1"/>
</dbReference>
<keyword evidence="3" id="KW-1185">Reference proteome</keyword>
<sequence length="307" mass="33378">MQPSGHTDHHLDFAVDKGIALLVLQWLHTQKYTQAAALLEREAGLDRNARRLAASALPLTQIVKEHRALKLRFEGLQNLRGSDAALSKILEAGNSRQRKGTPHRRTERPSKVSATQPLKRDQAQDSGNVLDEDLELATVQLLLKDDHAQQIFAQELATCLTSWKLPQQTQASATGRDEGMSWLAERLDRQTVASLLKPVVAFYLSAVGPPGALGSVSGTAQAPGPLQPPGQAQAAQQEVRDVSETDMADFFASIAYTGSLVPASHPPDVHQQAPDEPQPSDLQQLDATMAESFFNSHVYQQLQLGPG</sequence>
<evidence type="ECO:0008006" key="4">
    <source>
        <dbReference type="Google" id="ProtNLM"/>
    </source>
</evidence>
<feature type="compositionally biased region" description="Basic residues" evidence="1">
    <location>
        <begin position="96"/>
        <end position="106"/>
    </location>
</feature>
<dbReference type="AlphaFoldDB" id="A0AAW1PRV5"/>
<feature type="region of interest" description="Disordered" evidence="1">
    <location>
        <begin position="262"/>
        <end position="281"/>
    </location>
</feature>
<evidence type="ECO:0000313" key="3">
    <source>
        <dbReference type="Proteomes" id="UP001465755"/>
    </source>
</evidence>
<feature type="region of interest" description="Disordered" evidence="1">
    <location>
        <begin position="91"/>
        <end position="127"/>
    </location>
</feature>
<gene>
    <name evidence="2" type="ORF">WJX73_006904</name>
</gene>
<reference evidence="2 3" key="1">
    <citation type="journal article" date="2024" name="Nat. Commun.">
        <title>Phylogenomics reveals the evolutionary origins of lichenization in chlorophyte algae.</title>
        <authorList>
            <person name="Puginier C."/>
            <person name="Libourel C."/>
            <person name="Otte J."/>
            <person name="Skaloud P."/>
            <person name="Haon M."/>
            <person name="Grisel S."/>
            <person name="Petersen M."/>
            <person name="Berrin J.G."/>
            <person name="Delaux P.M."/>
            <person name="Dal Grande F."/>
            <person name="Keller J."/>
        </authorList>
    </citation>
    <scope>NUCLEOTIDE SEQUENCE [LARGE SCALE GENOMIC DNA]</scope>
    <source>
        <strain evidence="2 3">SAG 2036</strain>
    </source>
</reference>
<evidence type="ECO:0000256" key="1">
    <source>
        <dbReference type="SAM" id="MobiDB-lite"/>
    </source>
</evidence>
<name>A0AAW1PRV5_9CHLO</name>
<dbReference type="InterPro" id="IPR006594">
    <property type="entry name" value="LisH"/>
</dbReference>
<dbReference type="Proteomes" id="UP001465755">
    <property type="component" value="Unassembled WGS sequence"/>
</dbReference>
<protein>
    <recommendedName>
        <fullName evidence="4">LisH domain-containing protein</fullName>
    </recommendedName>
</protein>